<keyword evidence="1" id="KW-1133">Transmembrane helix</keyword>
<proteinExistence type="predicted"/>
<keyword evidence="3" id="KW-1185">Reference proteome</keyword>
<sequence length="210" mass="23871">MLPVKPGHDEFIPQSQRLNHSKSKWAGVLLFATITGLILWLFWQASYVQPDPTWANCGHSATEARTNGCIYEPMLRSWIPPECYFKEPSDEYDPFSDRAWFLDKDLTRPATPEDLEKLRRGDDLKGYTRYFHDEHCLYALRKLAIAMDKKVPLLDTKTASIMHSTHCTTSIAEKLVVAEASNLTFPFPGFPNHSSSPIMFQGCVPTGFNS</sequence>
<accession>A0A3E2HFJ5</accession>
<dbReference type="STRING" id="5539.A0A3E2HFJ5"/>
<feature type="non-terminal residue" evidence="2">
    <location>
        <position position="1"/>
    </location>
</feature>
<feature type="transmembrane region" description="Helical" evidence="1">
    <location>
        <begin position="25"/>
        <end position="43"/>
    </location>
</feature>
<dbReference type="PANTHER" id="PTHR35896:SF3">
    <property type="entry name" value="MAJOR FACILITATOR SUPERFAMILY TRANSPORTER"/>
    <property type="match status" value="1"/>
</dbReference>
<dbReference type="AlphaFoldDB" id="A0A3E2HFJ5"/>
<reference evidence="2 3" key="1">
    <citation type="submission" date="2018-05" db="EMBL/GenBank/DDBJ databases">
        <title>Draft genome sequence of Scytalidium lignicola DSM 105466, a ubiquitous saprotrophic fungus.</title>
        <authorList>
            <person name="Buettner E."/>
            <person name="Gebauer A.M."/>
            <person name="Hofrichter M."/>
            <person name="Liers C."/>
            <person name="Kellner H."/>
        </authorList>
    </citation>
    <scope>NUCLEOTIDE SEQUENCE [LARGE SCALE GENOMIC DNA]</scope>
    <source>
        <strain evidence="2 3">DSM 105466</strain>
    </source>
</reference>
<dbReference type="InterPro" id="IPR053008">
    <property type="entry name" value="Phomopsin_biosynth_assoc"/>
</dbReference>
<name>A0A3E2HFJ5_SCYLI</name>
<dbReference type="OMA" id="FHDEHCL"/>
<dbReference type="Proteomes" id="UP000258309">
    <property type="component" value="Unassembled WGS sequence"/>
</dbReference>
<evidence type="ECO:0000313" key="3">
    <source>
        <dbReference type="Proteomes" id="UP000258309"/>
    </source>
</evidence>
<keyword evidence="1" id="KW-0472">Membrane</keyword>
<organism evidence="2 3">
    <name type="scientific">Scytalidium lignicola</name>
    <name type="common">Hyphomycete</name>
    <dbReference type="NCBI Taxonomy" id="5539"/>
    <lineage>
        <taxon>Eukaryota</taxon>
        <taxon>Fungi</taxon>
        <taxon>Dikarya</taxon>
        <taxon>Ascomycota</taxon>
        <taxon>Pezizomycotina</taxon>
        <taxon>Leotiomycetes</taxon>
        <taxon>Leotiomycetes incertae sedis</taxon>
        <taxon>Scytalidium</taxon>
    </lineage>
</organism>
<evidence type="ECO:0000313" key="2">
    <source>
        <dbReference type="EMBL" id="RFU31841.1"/>
    </source>
</evidence>
<dbReference type="OrthoDB" id="3501153at2759"/>
<dbReference type="PANTHER" id="PTHR35896">
    <property type="entry name" value="IG-LIKE DOMAIN-CONTAINING PROTEIN"/>
    <property type="match status" value="1"/>
</dbReference>
<dbReference type="EMBL" id="NCSJ02000067">
    <property type="protein sequence ID" value="RFU31841.1"/>
    <property type="molecule type" value="Genomic_DNA"/>
</dbReference>
<comment type="caution">
    <text evidence="2">The sequence shown here is derived from an EMBL/GenBank/DDBJ whole genome shotgun (WGS) entry which is preliminary data.</text>
</comment>
<gene>
    <name evidence="2" type="ORF">B7463_g4504</name>
</gene>
<keyword evidence="1" id="KW-0812">Transmembrane</keyword>
<feature type="non-terminal residue" evidence="2">
    <location>
        <position position="210"/>
    </location>
</feature>
<protein>
    <submittedName>
        <fullName evidence="2">Uncharacterized protein</fullName>
    </submittedName>
</protein>
<evidence type="ECO:0000256" key="1">
    <source>
        <dbReference type="SAM" id="Phobius"/>
    </source>
</evidence>